<organism evidence="1 2">
    <name type="scientific">Puccinia coronata f. sp. avenae</name>
    <dbReference type="NCBI Taxonomy" id="200324"/>
    <lineage>
        <taxon>Eukaryota</taxon>
        <taxon>Fungi</taxon>
        <taxon>Dikarya</taxon>
        <taxon>Basidiomycota</taxon>
        <taxon>Pucciniomycotina</taxon>
        <taxon>Pucciniomycetes</taxon>
        <taxon>Pucciniales</taxon>
        <taxon>Pucciniaceae</taxon>
        <taxon>Puccinia</taxon>
    </lineage>
</organism>
<comment type="caution">
    <text evidence="1">The sequence shown here is derived from an EMBL/GenBank/DDBJ whole genome shotgun (WGS) entry which is preliminary data.</text>
</comment>
<reference evidence="1 2" key="1">
    <citation type="submission" date="2017-11" db="EMBL/GenBank/DDBJ databases">
        <title>De novo assembly and phasing of dikaryotic genomes from two isolates of Puccinia coronata f. sp. avenae, the causal agent of oat crown rust.</title>
        <authorList>
            <person name="Miller M.E."/>
            <person name="Zhang Y."/>
            <person name="Omidvar V."/>
            <person name="Sperschneider J."/>
            <person name="Schwessinger B."/>
            <person name="Raley C."/>
            <person name="Palmer J.M."/>
            <person name="Garnica D."/>
            <person name="Upadhyaya N."/>
            <person name="Rathjen J."/>
            <person name="Taylor J.M."/>
            <person name="Park R.F."/>
            <person name="Dodds P.N."/>
            <person name="Hirsch C.D."/>
            <person name="Kianian S.F."/>
            <person name="Figueroa M."/>
        </authorList>
    </citation>
    <scope>NUCLEOTIDE SEQUENCE [LARGE SCALE GENOMIC DNA]</scope>
    <source>
        <strain evidence="1">12SD80</strain>
    </source>
</reference>
<proteinExistence type="predicted"/>
<protein>
    <submittedName>
        <fullName evidence="1">Uncharacterized protein</fullName>
    </submittedName>
</protein>
<dbReference type="AlphaFoldDB" id="A0A2N5SUG7"/>
<dbReference type="Proteomes" id="UP000235392">
    <property type="component" value="Unassembled WGS sequence"/>
</dbReference>
<sequence>MLHEARESVTWFNANKVGSEFFSKEARLLRETHLKTVGSPFFYNLIKSKLKNNVDKGNDTEDKDDNETGLLVDFEENTCKYGDVNKATLNERRAHSSSQWWHLDPTKETTRFNSQNQSAWSLAGFPNESKHIGTGSV</sequence>
<evidence type="ECO:0000313" key="2">
    <source>
        <dbReference type="Proteomes" id="UP000235392"/>
    </source>
</evidence>
<dbReference type="EMBL" id="PGCI01000762">
    <property type="protein sequence ID" value="PLW16895.1"/>
    <property type="molecule type" value="Genomic_DNA"/>
</dbReference>
<accession>A0A2N5SUG7</accession>
<gene>
    <name evidence="1" type="ORF">PCASD_16389</name>
</gene>
<name>A0A2N5SUG7_9BASI</name>
<evidence type="ECO:0000313" key="1">
    <source>
        <dbReference type="EMBL" id="PLW16895.1"/>
    </source>
</evidence>